<feature type="compositionally biased region" description="Low complexity" evidence="13">
    <location>
        <begin position="993"/>
        <end position="1007"/>
    </location>
</feature>
<evidence type="ECO:0000256" key="1">
    <source>
        <dbReference type="ARBA" id="ARBA00004123"/>
    </source>
</evidence>
<feature type="region of interest" description="Disordered" evidence="13">
    <location>
        <begin position="621"/>
        <end position="732"/>
    </location>
</feature>
<evidence type="ECO:0000256" key="3">
    <source>
        <dbReference type="ARBA" id="ARBA00009548"/>
    </source>
</evidence>
<gene>
    <name evidence="15" type="ORF">A4X06_0g3389</name>
</gene>
<dbReference type="GO" id="GO:0008380">
    <property type="term" value="P:RNA splicing"/>
    <property type="evidence" value="ECO:0007669"/>
    <property type="project" value="UniProtKB-KW"/>
</dbReference>
<comment type="similarity">
    <text evidence="3">Belongs to the CASC3 family.</text>
</comment>
<feature type="domain" description="Btz" evidence="14">
    <location>
        <begin position="304"/>
        <end position="361"/>
    </location>
</feature>
<feature type="region of interest" description="Disordered" evidence="13">
    <location>
        <begin position="1089"/>
        <end position="1131"/>
    </location>
</feature>
<feature type="compositionally biased region" description="Basic and acidic residues" evidence="13">
    <location>
        <begin position="496"/>
        <end position="511"/>
    </location>
</feature>
<evidence type="ECO:0000313" key="15">
    <source>
        <dbReference type="EMBL" id="KAE8249096.1"/>
    </source>
</evidence>
<dbReference type="Pfam" id="PF09405">
    <property type="entry name" value="Btz"/>
    <property type="match status" value="1"/>
</dbReference>
<keyword evidence="12" id="KW-0539">Nucleus</keyword>
<feature type="compositionally biased region" description="Polar residues" evidence="13">
    <location>
        <begin position="180"/>
        <end position="192"/>
    </location>
</feature>
<evidence type="ECO:0000256" key="2">
    <source>
        <dbReference type="ARBA" id="ARBA00004496"/>
    </source>
</evidence>
<feature type="compositionally biased region" description="Low complexity" evidence="13">
    <location>
        <begin position="909"/>
        <end position="919"/>
    </location>
</feature>
<dbReference type="GO" id="GO:0003729">
    <property type="term" value="F:mRNA binding"/>
    <property type="evidence" value="ECO:0007669"/>
    <property type="project" value="InterPro"/>
</dbReference>
<keyword evidence="11" id="KW-0508">mRNA splicing</keyword>
<feature type="region of interest" description="Disordered" evidence="13">
    <location>
        <begin position="1"/>
        <end position="213"/>
    </location>
</feature>
<feature type="compositionally biased region" description="Acidic residues" evidence="13">
    <location>
        <begin position="104"/>
        <end position="133"/>
    </location>
</feature>
<feature type="region of interest" description="Disordered" evidence="13">
    <location>
        <begin position="775"/>
        <end position="817"/>
    </location>
</feature>
<keyword evidence="16" id="KW-1185">Reference proteome</keyword>
<evidence type="ECO:0000256" key="4">
    <source>
        <dbReference type="ARBA" id="ARBA00022448"/>
    </source>
</evidence>
<evidence type="ECO:0000256" key="6">
    <source>
        <dbReference type="ARBA" id="ARBA00022664"/>
    </source>
</evidence>
<evidence type="ECO:0000256" key="13">
    <source>
        <dbReference type="SAM" id="MobiDB-lite"/>
    </source>
</evidence>
<evidence type="ECO:0000256" key="11">
    <source>
        <dbReference type="ARBA" id="ARBA00023187"/>
    </source>
</evidence>
<evidence type="ECO:0000256" key="12">
    <source>
        <dbReference type="ARBA" id="ARBA00023242"/>
    </source>
</evidence>
<keyword evidence="8" id="KW-0810">Translation regulation</keyword>
<feature type="compositionally biased region" description="Low complexity" evidence="13">
    <location>
        <begin position="449"/>
        <end position="471"/>
    </location>
</feature>
<feature type="region of interest" description="Disordered" evidence="13">
    <location>
        <begin position="887"/>
        <end position="1036"/>
    </location>
</feature>
<keyword evidence="6" id="KW-0507">mRNA processing</keyword>
<dbReference type="InterPro" id="IPR018545">
    <property type="entry name" value="Btz_dom"/>
</dbReference>
<feature type="compositionally biased region" description="Polar residues" evidence="13">
    <location>
        <begin position="799"/>
        <end position="815"/>
    </location>
</feature>
<feature type="compositionally biased region" description="Low complexity" evidence="13">
    <location>
        <begin position="300"/>
        <end position="309"/>
    </location>
</feature>
<dbReference type="EMBL" id="LWDE02000305">
    <property type="protein sequence ID" value="KAE8249096.1"/>
    <property type="molecule type" value="Genomic_DNA"/>
</dbReference>
<organism evidence="15 16">
    <name type="scientific">Tilletia controversa</name>
    <name type="common">dwarf bunt fungus</name>
    <dbReference type="NCBI Taxonomy" id="13291"/>
    <lineage>
        <taxon>Eukaryota</taxon>
        <taxon>Fungi</taxon>
        <taxon>Dikarya</taxon>
        <taxon>Basidiomycota</taxon>
        <taxon>Ustilaginomycotina</taxon>
        <taxon>Exobasidiomycetes</taxon>
        <taxon>Tilletiales</taxon>
        <taxon>Tilletiaceae</taxon>
        <taxon>Tilletia</taxon>
    </lineage>
</organism>
<name>A0A8X7SY06_9BASI</name>
<dbReference type="GO" id="GO:0006397">
    <property type="term" value="P:mRNA processing"/>
    <property type="evidence" value="ECO:0007669"/>
    <property type="project" value="UniProtKB-KW"/>
</dbReference>
<keyword evidence="4" id="KW-0813">Transport</keyword>
<sequence>MTSQLSVPESPERSLRRQPSATRITVSTVRPAATPSAISVDSTASSPSPDSKVAIPVAASLKLKSAKTPKSRSKLRARPRRFGARAMDEGEDGGDGSEGGSDPELSEDEDREDDEDDDDEDEEDGEEEDDEDSSVASDASSDDEAIPVGEADQVDQGGSADPPNAEQAAASKSDEDPGTIAQNHISSTTSISDPVASLPTPTQSTANSSSAGKLSWAAIADDDDDLAEIEALEAEMSAAPFRPKVDASKVAQVPEAAQQTEVSDAALAAKERRKLKAKERRLRKKAEKSTTVSTNPDAVTATAATTTATPSQPSKPSRRVSENSWSAQENVGERSAKNPTFIPRVGDFWGHDERLIDGDLRKSSGFWRGRGGRGGMPAGRGGHASTRGGAEPERDGLRGAVPAAAETVADRVPPHLRQNGSSARGGLAGRGGSGLSTRGGRGGGGARGGYAARGLGPGAFGAYAPGAAPPGRSKLRGWDDDEDFEDGASSSGVPKVDYDALEGKAVREPSRAARPAPRPAAPMWADASSRERRYQNAEGSKASSLAGVPTAPRAMLKAAAAAGSDAAITTTAPTATPSALEPKSDSKTVTADAEPVADAPQGTAASQWAHDGYAELQRVEATRGPKRAARGGASGLAARAGANTAGHGKVGPRAGPAADVKHAAASPSIDLVSPAESVSSPHRAGVPLDGKDGVFVSQKSASRSNSVAGRDSPVVFGSVDGDRPSAKKFEPNPRAASFALAEATAPSGSGMSVRLPGQQGSYDQFMGGQQGVPPPGYVNGSTHAPAPYASVRHPGSHMPPSQASSVHSGANSGTPPSFPMALPVPVTMAPSLPPGFAVDATGMVFDLTGGQPVAVGYLPPMQSVPAAAPMSSYYPGLPYGDDSYARGSPAPSAYQPSSYGAPLPPSAAPAPSSYQPRQPNHANESSQQRAPTSPSEHRPSPAAVPLKKDAPGFLPPHMQQQQQQQAGASSTRSALGKHARTLSTLPASAARVPAFRPSASPVPSASAGRENVSGNEPSRFVPQAQRHHDAGAGDQGGQAILSHAMSQIHMGDHQQQQQQQHNNGYGGSPDGAASPYGLDAYAAQISPPMGTVYYQTPPPPQLPPPSQYSGNGGGGDPYGAQHGYGSPAYYGGGEMYEHDPAFFAAAYDRQ</sequence>
<feature type="compositionally biased region" description="Low complexity" evidence="13">
    <location>
        <begin position="550"/>
        <end position="579"/>
    </location>
</feature>
<reference evidence="15" key="2">
    <citation type="journal article" date="2019" name="IMA Fungus">
        <title>Genome sequencing and comparison of five Tilletia species to identify candidate genes for the detection of regulated species infecting wheat.</title>
        <authorList>
            <person name="Nguyen H.D.T."/>
            <person name="Sultana T."/>
            <person name="Kesanakurti P."/>
            <person name="Hambleton S."/>
        </authorList>
    </citation>
    <scope>NUCLEOTIDE SEQUENCE</scope>
    <source>
        <strain evidence="15">DAOMC 236426</strain>
    </source>
</reference>
<feature type="compositionally biased region" description="Polar residues" evidence="13">
    <location>
        <begin position="199"/>
        <end position="212"/>
    </location>
</feature>
<feature type="region of interest" description="Disordered" evidence="13">
    <location>
        <begin position="236"/>
        <end position="344"/>
    </location>
</feature>
<feature type="compositionally biased region" description="Basic residues" evidence="13">
    <location>
        <begin position="64"/>
        <end position="83"/>
    </location>
</feature>
<dbReference type="GO" id="GO:0005737">
    <property type="term" value="C:cytoplasm"/>
    <property type="evidence" value="ECO:0007669"/>
    <property type="project" value="UniProtKB-SubCell"/>
</dbReference>
<comment type="subcellular location">
    <subcellularLocation>
        <location evidence="2">Cytoplasm</location>
    </subcellularLocation>
    <subcellularLocation>
        <location evidence="1">Nucleus</location>
    </subcellularLocation>
</comment>
<feature type="compositionally biased region" description="Low complexity" evidence="13">
    <location>
        <begin position="635"/>
        <end position="647"/>
    </location>
</feature>
<evidence type="ECO:0000313" key="16">
    <source>
        <dbReference type="Proteomes" id="UP000077684"/>
    </source>
</evidence>
<keyword evidence="5" id="KW-0963">Cytoplasm</keyword>
<keyword evidence="10" id="KW-0866">Nonsense-mediated mRNA decay</keyword>
<feature type="compositionally biased region" description="Basic and acidic residues" evidence="13">
    <location>
        <begin position="720"/>
        <end position="731"/>
    </location>
</feature>
<evidence type="ECO:0000256" key="8">
    <source>
        <dbReference type="ARBA" id="ARBA00022845"/>
    </source>
</evidence>
<evidence type="ECO:0000256" key="9">
    <source>
        <dbReference type="ARBA" id="ARBA00022884"/>
    </source>
</evidence>
<dbReference type="GO" id="GO:0000184">
    <property type="term" value="P:nuclear-transcribed mRNA catabolic process, nonsense-mediated decay"/>
    <property type="evidence" value="ECO:0007669"/>
    <property type="project" value="UniProtKB-KW"/>
</dbReference>
<keyword evidence="7" id="KW-0509">mRNA transport</keyword>
<feature type="compositionally biased region" description="Low complexity" evidence="13">
    <location>
        <begin position="887"/>
        <end position="901"/>
    </location>
</feature>
<feature type="compositionally biased region" description="Polar residues" evidence="13">
    <location>
        <begin position="697"/>
        <end position="707"/>
    </location>
</feature>
<feature type="compositionally biased region" description="Gly residues" evidence="13">
    <location>
        <begin position="368"/>
        <end position="382"/>
    </location>
</feature>
<feature type="compositionally biased region" description="Polar residues" evidence="13">
    <location>
        <begin position="920"/>
        <end position="934"/>
    </location>
</feature>
<dbReference type="AlphaFoldDB" id="A0A8X7SY06"/>
<feature type="region of interest" description="Disordered" evidence="13">
    <location>
        <begin position="1048"/>
        <end position="1076"/>
    </location>
</feature>
<accession>A0A8X7SY06</accession>
<dbReference type="GO" id="GO:0006417">
    <property type="term" value="P:regulation of translation"/>
    <property type="evidence" value="ECO:0007669"/>
    <property type="project" value="UniProtKB-KW"/>
</dbReference>
<feature type="compositionally biased region" description="Basic residues" evidence="13">
    <location>
        <begin position="271"/>
        <end position="286"/>
    </location>
</feature>
<keyword evidence="9" id="KW-0694">RNA-binding</keyword>
<protein>
    <recommendedName>
        <fullName evidence="14">Btz domain-containing protein</fullName>
    </recommendedName>
</protein>
<evidence type="ECO:0000256" key="7">
    <source>
        <dbReference type="ARBA" id="ARBA00022816"/>
    </source>
</evidence>
<dbReference type="Proteomes" id="UP000077684">
    <property type="component" value="Unassembled WGS sequence"/>
</dbReference>
<dbReference type="GO" id="GO:0035145">
    <property type="term" value="C:exon-exon junction complex"/>
    <property type="evidence" value="ECO:0007669"/>
    <property type="project" value="InterPro"/>
</dbReference>
<evidence type="ECO:0000256" key="10">
    <source>
        <dbReference type="ARBA" id="ARBA00023161"/>
    </source>
</evidence>
<evidence type="ECO:0000256" key="5">
    <source>
        <dbReference type="ARBA" id="ARBA00022490"/>
    </source>
</evidence>
<feature type="compositionally biased region" description="Polar residues" evidence="13">
    <location>
        <begin position="17"/>
        <end position="28"/>
    </location>
</feature>
<dbReference type="GO" id="GO:0051028">
    <property type="term" value="P:mRNA transport"/>
    <property type="evidence" value="ECO:0007669"/>
    <property type="project" value="UniProtKB-KW"/>
</dbReference>
<feature type="compositionally biased region" description="Polar residues" evidence="13">
    <location>
        <begin position="36"/>
        <end position="49"/>
    </location>
</feature>
<comment type="caution">
    <text evidence="15">The sequence shown here is derived from an EMBL/GenBank/DDBJ whole genome shotgun (WGS) entry which is preliminary data.</text>
</comment>
<evidence type="ECO:0000259" key="14">
    <source>
        <dbReference type="Pfam" id="PF09405"/>
    </source>
</evidence>
<feature type="region of interest" description="Disordered" evidence="13">
    <location>
        <begin position="362"/>
        <end position="605"/>
    </location>
</feature>
<feature type="compositionally biased region" description="Gly residues" evidence="13">
    <location>
        <begin position="426"/>
        <end position="448"/>
    </location>
</feature>
<feature type="compositionally biased region" description="Pro residues" evidence="13">
    <location>
        <begin position="1096"/>
        <end position="1106"/>
    </location>
</feature>
<proteinExistence type="inferred from homology"/>
<reference evidence="15" key="1">
    <citation type="submission" date="2016-04" db="EMBL/GenBank/DDBJ databases">
        <authorList>
            <person name="Nguyen H.D."/>
            <person name="Samba Siva P."/>
            <person name="Cullis J."/>
            <person name="Levesque C.A."/>
            <person name="Hambleton S."/>
        </authorList>
    </citation>
    <scope>NUCLEOTIDE SEQUENCE</scope>
    <source>
        <strain evidence="15">DAOMC 236426</strain>
    </source>
</reference>